<dbReference type="STRING" id="1121400.SAMN02746065_10363"/>
<sequence>MDDRKQTILLCVALLILVLTLGYRFMHPYTQPRVKELTYAGKKIISTDSFYTLEKKTSEQEDVSKHSDTVFDDFFNQPFYSGDVVNDFFTGDVEKIKPRSEKTPERLDPVKEKLSSVPSSFDRLKKTMDYLLSFTFWGGFQSGEEKAIFLSRNNLVLVARIGDRINGKYLVEAIEDNSITIKALDINETLHIDMRLFNNEQE</sequence>
<dbReference type="EMBL" id="FWXY01000003">
    <property type="protein sequence ID" value="SMC50031.1"/>
    <property type="molecule type" value="Genomic_DNA"/>
</dbReference>
<name>A0A1W1ZPP5_9BACT</name>
<dbReference type="AlphaFoldDB" id="A0A1W1ZPP5"/>
<dbReference type="OrthoDB" id="5396647at2"/>
<protein>
    <submittedName>
        <fullName evidence="1">Uncharacterized protein</fullName>
    </submittedName>
</protein>
<dbReference type="Proteomes" id="UP000192418">
    <property type="component" value="Unassembled WGS sequence"/>
</dbReference>
<accession>A0A1W1ZPP5</accession>
<evidence type="ECO:0000313" key="1">
    <source>
        <dbReference type="EMBL" id="SMC50031.1"/>
    </source>
</evidence>
<gene>
    <name evidence="1" type="ORF">SAMN02746065_10363</name>
</gene>
<proteinExistence type="predicted"/>
<dbReference type="RefSeq" id="WP_139795696.1">
    <property type="nucleotide sequence ID" value="NZ_FWXY01000003.1"/>
</dbReference>
<reference evidence="1 2" key="1">
    <citation type="submission" date="2017-04" db="EMBL/GenBank/DDBJ databases">
        <authorList>
            <person name="Afonso C.L."/>
            <person name="Miller P.J."/>
            <person name="Scott M.A."/>
            <person name="Spackman E."/>
            <person name="Goraichik I."/>
            <person name="Dimitrov K.M."/>
            <person name="Suarez D.L."/>
            <person name="Swayne D.E."/>
        </authorList>
    </citation>
    <scope>NUCLEOTIDE SEQUENCE [LARGE SCALE GENOMIC DNA]</scope>
    <source>
        <strain evidence="1 2">DSM 3385</strain>
    </source>
</reference>
<evidence type="ECO:0000313" key="2">
    <source>
        <dbReference type="Proteomes" id="UP000192418"/>
    </source>
</evidence>
<organism evidence="1 2">
    <name type="scientific">Desulfocicer vacuolatum DSM 3385</name>
    <dbReference type="NCBI Taxonomy" id="1121400"/>
    <lineage>
        <taxon>Bacteria</taxon>
        <taxon>Pseudomonadati</taxon>
        <taxon>Thermodesulfobacteriota</taxon>
        <taxon>Desulfobacteria</taxon>
        <taxon>Desulfobacterales</taxon>
        <taxon>Desulfobacteraceae</taxon>
        <taxon>Desulfocicer</taxon>
    </lineage>
</organism>
<keyword evidence="2" id="KW-1185">Reference proteome</keyword>